<evidence type="ECO:0000313" key="3">
    <source>
        <dbReference type="EMBL" id="OMO50606.1"/>
    </source>
</evidence>
<proteinExistence type="predicted"/>
<sequence length="105" mass="11479">MKKICLSLAILMLVFCNSMNPSWAISMETNSSNSIIGDDEELEFLMDSHSSRILQGGGTVSGNTGNSGQSSVNCGRYQPYDPCVPNPNRPKTPENCGQYNRVCNR</sequence>
<keyword evidence="2" id="KW-0732">Signal</keyword>
<feature type="signal peptide" evidence="2">
    <location>
        <begin position="1"/>
        <end position="24"/>
    </location>
</feature>
<comment type="caution">
    <text evidence="3">The sequence shown here is derived from an EMBL/GenBank/DDBJ whole genome shotgun (WGS) entry which is preliminary data.</text>
</comment>
<evidence type="ECO:0008006" key="5">
    <source>
        <dbReference type="Google" id="ProtNLM"/>
    </source>
</evidence>
<dbReference type="Proteomes" id="UP000187203">
    <property type="component" value="Unassembled WGS sequence"/>
</dbReference>
<dbReference type="EMBL" id="AWUE01024482">
    <property type="protein sequence ID" value="OMO50606.1"/>
    <property type="molecule type" value="Genomic_DNA"/>
</dbReference>
<protein>
    <recommendedName>
        <fullName evidence="5">Rapid ALkalinization Factor</fullName>
    </recommendedName>
</protein>
<feature type="region of interest" description="Disordered" evidence="1">
    <location>
        <begin position="83"/>
        <end position="105"/>
    </location>
</feature>
<dbReference type="OrthoDB" id="1532484at2759"/>
<accession>A0A1R3FXW8</accession>
<keyword evidence="4" id="KW-1185">Reference proteome</keyword>
<organism evidence="3 4">
    <name type="scientific">Corchorus olitorius</name>
    <dbReference type="NCBI Taxonomy" id="93759"/>
    <lineage>
        <taxon>Eukaryota</taxon>
        <taxon>Viridiplantae</taxon>
        <taxon>Streptophyta</taxon>
        <taxon>Embryophyta</taxon>
        <taxon>Tracheophyta</taxon>
        <taxon>Spermatophyta</taxon>
        <taxon>Magnoliopsida</taxon>
        <taxon>eudicotyledons</taxon>
        <taxon>Gunneridae</taxon>
        <taxon>Pentapetalae</taxon>
        <taxon>rosids</taxon>
        <taxon>malvids</taxon>
        <taxon>Malvales</taxon>
        <taxon>Malvaceae</taxon>
        <taxon>Grewioideae</taxon>
        <taxon>Apeibeae</taxon>
        <taxon>Corchorus</taxon>
    </lineage>
</organism>
<dbReference type="AlphaFoldDB" id="A0A1R3FXW8"/>
<gene>
    <name evidence="3" type="ORF">COLO4_37982</name>
</gene>
<reference evidence="4" key="1">
    <citation type="submission" date="2013-09" db="EMBL/GenBank/DDBJ databases">
        <title>Corchorus olitorius genome sequencing.</title>
        <authorList>
            <person name="Alam M."/>
            <person name="Haque M.S."/>
            <person name="Islam M.S."/>
            <person name="Emdad E.M."/>
            <person name="Islam M.M."/>
            <person name="Ahmed B."/>
            <person name="Halim A."/>
            <person name="Hossen Q.M.M."/>
            <person name="Hossain M.Z."/>
            <person name="Ahmed R."/>
            <person name="Khan M.M."/>
            <person name="Islam R."/>
            <person name="Rashid M.M."/>
            <person name="Khan S.A."/>
            <person name="Rahman M.S."/>
            <person name="Alam M."/>
            <person name="Yahiya A.S."/>
            <person name="Khan M.S."/>
            <person name="Azam M.S."/>
            <person name="Haque T."/>
            <person name="Lashkar M.Z.H."/>
            <person name="Akhand A.I."/>
            <person name="Morshed G."/>
            <person name="Roy S."/>
            <person name="Uddin K.S."/>
            <person name="Rabeya T."/>
            <person name="Hossain A.S."/>
            <person name="Chowdhury A."/>
            <person name="Snigdha A.R."/>
            <person name="Mortoza M.S."/>
            <person name="Matin S.A."/>
            <person name="Hoque S.M.E."/>
            <person name="Islam M.K."/>
            <person name="Roy D.K."/>
            <person name="Haider R."/>
            <person name="Moosa M.M."/>
            <person name="Elias S.M."/>
            <person name="Hasan A.M."/>
            <person name="Jahan S."/>
            <person name="Shafiuddin M."/>
            <person name="Mahmood N."/>
            <person name="Shommy N.S."/>
        </authorList>
    </citation>
    <scope>NUCLEOTIDE SEQUENCE [LARGE SCALE GENOMIC DNA]</scope>
    <source>
        <strain evidence="4">cv. O-4</strain>
    </source>
</reference>
<name>A0A1R3FXW8_9ROSI</name>
<feature type="compositionally biased region" description="Polar residues" evidence="1">
    <location>
        <begin position="95"/>
        <end position="105"/>
    </location>
</feature>
<evidence type="ECO:0000256" key="1">
    <source>
        <dbReference type="SAM" id="MobiDB-lite"/>
    </source>
</evidence>
<evidence type="ECO:0000256" key="2">
    <source>
        <dbReference type="SAM" id="SignalP"/>
    </source>
</evidence>
<feature type="chain" id="PRO_5010290841" description="Rapid ALkalinization Factor" evidence="2">
    <location>
        <begin position="25"/>
        <end position="105"/>
    </location>
</feature>
<evidence type="ECO:0000313" key="4">
    <source>
        <dbReference type="Proteomes" id="UP000187203"/>
    </source>
</evidence>